<proteinExistence type="predicted"/>
<organism evidence="2 3">
    <name type="scientific">Opisthorchis viverrini</name>
    <name type="common">Southeast Asian liver fluke</name>
    <dbReference type="NCBI Taxonomy" id="6198"/>
    <lineage>
        <taxon>Eukaryota</taxon>
        <taxon>Metazoa</taxon>
        <taxon>Spiralia</taxon>
        <taxon>Lophotrochozoa</taxon>
        <taxon>Platyhelminthes</taxon>
        <taxon>Trematoda</taxon>
        <taxon>Digenea</taxon>
        <taxon>Opisthorchiida</taxon>
        <taxon>Opisthorchiata</taxon>
        <taxon>Opisthorchiidae</taxon>
        <taxon>Opisthorchis</taxon>
    </lineage>
</organism>
<sequence length="60" mass="6604">MQKVQSKCAFRFVSTTKIQPIHDPQDPRNAGITAENSGSRIVPEHINKTANTGEDTHSTL</sequence>
<protein>
    <submittedName>
        <fullName evidence="2">Uncharacterized protein</fullName>
    </submittedName>
</protein>
<dbReference type="AlphaFoldDB" id="A0A074ZW00"/>
<evidence type="ECO:0000256" key="1">
    <source>
        <dbReference type="SAM" id="MobiDB-lite"/>
    </source>
</evidence>
<name>A0A074ZW00_OPIVI</name>
<feature type="region of interest" description="Disordered" evidence="1">
    <location>
        <begin position="19"/>
        <end position="60"/>
    </location>
</feature>
<dbReference type="KEGG" id="ovi:T265_02469"/>
<dbReference type="GeneID" id="20316657"/>
<keyword evidence="3" id="KW-1185">Reference proteome</keyword>
<reference evidence="2 3" key="1">
    <citation type="submission" date="2013-11" db="EMBL/GenBank/DDBJ databases">
        <title>Opisthorchis viverrini - life in the bile duct.</title>
        <authorList>
            <person name="Young N.D."/>
            <person name="Nagarajan N."/>
            <person name="Lin S.J."/>
            <person name="Korhonen P.K."/>
            <person name="Jex A.R."/>
            <person name="Hall R.S."/>
            <person name="Safavi-Hemami H."/>
            <person name="Kaewkong W."/>
            <person name="Bertrand D."/>
            <person name="Gao S."/>
            <person name="Seet Q."/>
            <person name="Wongkham S."/>
            <person name="Teh B.T."/>
            <person name="Wongkham C."/>
            <person name="Intapan P.M."/>
            <person name="Maleewong W."/>
            <person name="Yang X."/>
            <person name="Hu M."/>
            <person name="Wang Z."/>
            <person name="Hofmann A."/>
            <person name="Sternberg P.W."/>
            <person name="Tan P."/>
            <person name="Wang J."/>
            <person name="Gasser R.B."/>
        </authorList>
    </citation>
    <scope>NUCLEOTIDE SEQUENCE [LARGE SCALE GENOMIC DNA]</scope>
</reference>
<gene>
    <name evidence="2" type="ORF">T265_02469</name>
</gene>
<dbReference type="CTD" id="20316657"/>
<evidence type="ECO:0000313" key="2">
    <source>
        <dbReference type="EMBL" id="KER31286.1"/>
    </source>
</evidence>
<dbReference type="EMBL" id="KL596648">
    <property type="protein sequence ID" value="KER31286.1"/>
    <property type="molecule type" value="Genomic_DNA"/>
</dbReference>
<accession>A0A074ZW00</accession>
<dbReference type="Proteomes" id="UP000054324">
    <property type="component" value="Unassembled WGS sequence"/>
</dbReference>
<dbReference type="RefSeq" id="XP_009164982.1">
    <property type="nucleotide sequence ID" value="XM_009166718.1"/>
</dbReference>
<evidence type="ECO:0000313" key="3">
    <source>
        <dbReference type="Proteomes" id="UP000054324"/>
    </source>
</evidence>